<reference evidence="1 2" key="1">
    <citation type="submission" date="2023-07" db="EMBL/GenBank/DDBJ databases">
        <title>Genomic Encyclopedia of Type Strains, Phase IV (KMG-IV): sequencing the most valuable type-strain genomes for metagenomic binning, comparative biology and taxonomic classification.</title>
        <authorList>
            <person name="Goeker M."/>
        </authorList>
    </citation>
    <scope>NUCLEOTIDE SEQUENCE [LARGE SCALE GENOMIC DNA]</scope>
    <source>
        <strain evidence="1 2">DSM 1112</strain>
    </source>
</reference>
<protein>
    <submittedName>
        <fullName evidence="1">Uncharacterized protein</fullName>
    </submittedName>
</protein>
<dbReference type="RefSeq" id="WP_307227472.1">
    <property type="nucleotide sequence ID" value="NZ_JAUSVF010000001.1"/>
</dbReference>
<dbReference type="EMBL" id="JAUSVF010000001">
    <property type="protein sequence ID" value="MDQ0318968.1"/>
    <property type="molecule type" value="Genomic_DNA"/>
</dbReference>
<comment type="caution">
    <text evidence="1">The sequence shown here is derived from an EMBL/GenBank/DDBJ whole genome shotgun (WGS) entry which is preliminary data.</text>
</comment>
<keyword evidence="2" id="KW-1185">Reference proteome</keyword>
<gene>
    <name evidence="1" type="ORF">QO002_001106</name>
</gene>
<proteinExistence type="predicted"/>
<sequence>MRANFAKGLAVRLGLSERDHDESVAVEETIAKAKAILDRAPDVPPDPGDELK</sequence>
<evidence type="ECO:0000313" key="1">
    <source>
        <dbReference type="EMBL" id="MDQ0318968.1"/>
    </source>
</evidence>
<organism evidence="1 2">
    <name type="scientific">Pararhizobium capsulatum DSM 1112</name>
    <dbReference type="NCBI Taxonomy" id="1121113"/>
    <lineage>
        <taxon>Bacteria</taxon>
        <taxon>Pseudomonadati</taxon>
        <taxon>Pseudomonadota</taxon>
        <taxon>Alphaproteobacteria</taxon>
        <taxon>Hyphomicrobiales</taxon>
        <taxon>Rhizobiaceae</taxon>
        <taxon>Rhizobium/Agrobacterium group</taxon>
        <taxon>Pararhizobium</taxon>
    </lineage>
</organism>
<evidence type="ECO:0000313" key="2">
    <source>
        <dbReference type="Proteomes" id="UP001230207"/>
    </source>
</evidence>
<accession>A0ABU0BM21</accession>
<name>A0ABU0BM21_9HYPH</name>
<dbReference type="Proteomes" id="UP001230207">
    <property type="component" value="Unassembled WGS sequence"/>
</dbReference>